<proteinExistence type="predicted"/>
<organism evidence="1 2">
    <name type="scientific">Vibrio phage vB_VhaP_VH-5</name>
    <dbReference type="NCBI Taxonomy" id="2660694"/>
    <lineage>
        <taxon>Viruses</taxon>
        <taxon>Duplodnaviria</taxon>
        <taxon>Heunggongvirae</taxon>
        <taxon>Uroviricota</taxon>
        <taxon>Caudoviricetes</taxon>
        <taxon>Autographivirales</taxon>
        <taxon>Autoscriptoviridae</taxon>
        <taxon>Linggongvirus</taxon>
        <taxon>Linggongvirus VH5</taxon>
    </lineage>
</organism>
<name>A0A5Q2W6E1_9CAUD</name>
<evidence type="ECO:0000313" key="2">
    <source>
        <dbReference type="Proteomes" id="UP000396795"/>
    </source>
</evidence>
<protein>
    <submittedName>
        <fullName evidence="1">Putative dNMP kinase</fullName>
    </submittedName>
</protein>
<dbReference type="Proteomes" id="UP000396795">
    <property type="component" value="Segment"/>
</dbReference>
<dbReference type="InterPro" id="IPR027417">
    <property type="entry name" value="P-loop_NTPase"/>
</dbReference>
<keyword evidence="2" id="KW-1185">Reference proteome</keyword>
<dbReference type="SUPFAM" id="SSF52540">
    <property type="entry name" value="P-loop containing nucleoside triphosphate hydrolases"/>
    <property type="match status" value="1"/>
</dbReference>
<dbReference type="Gene3D" id="3.40.50.300">
    <property type="entry name" value="P-loop containing nucleotide triphosphate hydrolases"/>
    <property type="match status" value="1"/>
</dbReference>
<keyword evidence="1" id="KW-0808">Transferase</keyword>
<evidence type="ECO:0000313" key="1">
    <source>
        <dbReference type="EMBL" id="QGH73772.1"/>
    </source>
</evidence>
<dbReference type="EMBL" id="MN497414">
    <property type="protein sequence ID" value="QGH73772.1"/>
    <property type="molecule type" value="Genomic_DNA"/>
</dbReference>
<reference evidence="1 2" key="1">
    <citation type="submission" date="2019-09" db="EMBL/GenBank/DDBJ databases">
        <authorList>
            <person name="Cui H."/>
            <person name="Cong C."/>
            <person name="Xu Y."/>
            <person name="Wang L."/>
            <person name="Li X."/>
            <person name="Zhang J."/>
        </authorList>
    </citation>
    <scope>NUCLEOTIDE SEQUENCE [LARGE SCALE GENOMIC DNA]</scope>
</reference>
<keyword evidence="1" id="KW-0418">Kinase</keyword>
<sequence>MKVGILGLAGAGKDTFANMLLEHLPDFKIDRYARPLKELTCRIFGLTMEEVEDRVLKEQVQRVQQDTMIEEVLYTLTKVLRFTPEQLEQASELYFEHLGHYTELSPRKFQQIFGTDVVRAVQEDAWVQRLQKVPKNLIVPDVRFENELCDVNFLIAGVTPEQRPEHISEHYAWNLVYGKQYVPPAFIFIDNDPDYTTLEHLADMAKCRARRIPQQL</sequence>
<dbReference type="GO" id="GO:0016301">
    <property type="term" value="F:kinase activity"/>
    <property type="evidence" value="ECO:0007669"/>
    <property type="project" value="UniProtKB-KW"/>
</dbReference>
<accession>A0A5Q2W6E1</accession>